<accession>B5LJ46</accession>
<feature type="coiled-coil region" evidence="1">
    <location>
        <begin position="94"/>
        <end position="134"/>
    </location>
</feature>
<keyword evidence="1" id="KW-0175">Coiled coil</keyword>
<dbReference type="RefSeq" id="YP_002224953.1">
    <property type="nucleotide sequence ID" value="NC_011273.1"/>
</dbReference>
<dbReference type="Proteomes" id="UP000001849">
    <property type="component" value="Segment"/>
</dbReference>
<reference evidence="2 3" key="1">
    <citation type="submission" date="2008-06" db="EMBL/GenBank/DDBJ databases">
        <authorList>
            <person name="Smith A.L."/>
            <person name="Paladin E.C."/>
            <person name="Jacobs-Sera D."/>
            <person name="Hendirx R.W."/>
            <person name="Hatfull G.F."/>
        </authorList>
    </citation>
    <scope>NUCLEOTIDE SEQUENCE [LARGE SCALE GENOMIC DNA]</scope>
</reference>
<sequence>MGRARAHHPVHSLGQRLRPLPAREELLLMTMSITGVKFVKTGDEATKLLEAAMLGMSFTDNSGHHDVKVIAARIRDELMTMGWEMQMTGEPDIKGRLERAAGRLQERIDELRDRRTARTEVQRLEAKLDGVKLALSYFGDYR</sequence>
<proteinExistence type="predicted"/>
<evidence type="ECO:0000313" key="2">
    <source>
        <dbReference type="EMBL" id="ACH62043.1"/>
    </source>
</evidence>
<evidence type="ECO:0000313" key="3">
    <source>
        <dbReference type="Proteomes" id="UP000001849"/>
    </source>
</evidence>
<dbReference type="KEGG" id="vg:6920739"/>
<protein>
    <submittedName>
        <fullName evidence="2">Uncharacterized protein</fullName>
    </submittedName>
</protein>
<dbReference type="GeneID" id="6920739"/>
<keyword evidence="3" id="KW-1185">Reference proteome</keyword>
<gene>
    <name evidence="2" type="primary">35</name>
    <name evidence="2" type="ORF">MYRNA_35</name>
</gene>
<organism evidence="2 3">
    <name type="scientific">Mycobacterium phage Myrna</name>
    <dbReference type="NCBI Taxonomy" id="546805"/>
    <lineage>
        <taxon>Viruses</taxon>
        <taxon>Duplodnaviria</taxon>
        <taxon>Heunggongvirae</taxon>
        <taxon>Uroviricota</taxon>
        <taxon>Caudoviricetes</taxon>
        <taxon>Ceeclamvirinae</taxon>
        <taxon>Myrnavirus</taxon>
        <taxon>Myrnavirus myrna</taxon>
    </lineage>
</organism>
<name>B5LJ46_9CAUD</name>
<evidence type="ECO:0000256" key="1">
    <source>
        <dbReference type="SAM" id="Coils"/>
    </source>
</evidence>
<dbReference type="EMBL" id="EU826466">
    <property type="protein sequence ID" value="ACH62043.1"/>
    <property type="molecule type" value="Genomic_DNA"/>
</dbReference>